<gene>
    <name evidence="1" type="ORF">MM415A04241_0002</name>
</gene>
<proteinExistence type="predicted"/>
<organism evidence="1">
    <name type="scientific">viral metagenome</name>
    <dbReference type="NCBI Taxonomy" id="1070528"/>
    <lineage>
        <taxon>unclassified sequences</taxon>
        <taxon>metagenomes</taxon>
        <taxon>organismal metagenomes</taxon>
    </lineage>
</organism>
<accession>A0A6M3JIS1</accession>
<name>A0A6M3JIS1_9ZZZZ</name>
<reference evidence="1" key="1">
    <citation type="submission" date="2020-03" db="EMBL/GenBank/DDBJ databases">
        <title>The deep terrestrial virosphere.</title>
        <authorList>
            <person name="Holmfeldt K."/>
            <person name="Nilsson E."/>
            <person name="Simone D."/>
            <person name="Lopez-Fernandez M."/>
            <person name="Wu X."/>
            <person name="de Brujin I."/>
            <person name="Lundin D."/>
            <person name="Andersson A."/>
            <person name="Bertilsson S."/>
            <person name="Dopson M."/>
        </authorList>
    </citation>
    <scope>NUCLEOTIDE SEQUENCE</scope>
    <source>
        <strain evidence="1">MM415A04241</strain>
    </source>
</reference>
<protein>
    <submittedName>
        <fullName evidence="1">Uncharacterized protein</fullName>
    </submittedName>
</protein>
<evidence type="ECO:0000313" key="1">
    <source>
        <dbReference type="EMBL" id="QJA69833.1"/>
    </source>
</evidence>
<dbReference type="AlphaFoldDB" id="A0A6M3JIS1"/>
<dbReference type="EMBL" id="MT141740">
    <property type="protein sequence ID" value="QJA69833.1"/>
    <property type="molecule type" value="Genomic_DNA"/>
</dbReference>
<sequence length="149" mass="16019">MAKLTLADLKRYRADYPNGPRKQRATLASGLAQGVLTLAANKVEEKKTMTTTAQTEMAVETLVETVKAMQEANQGRPIHVVYSGLNQALRNKGFDPRASVAAAVEIGKLYGRGARGGYMVSTTPFRASPNARVEAASLALQRAIDASRK</sequence>